<name>A0A3S5CRD7_9PLAT</name>
<dbReference type="AlphaFoldDB" id="A0A3S5CRD7"/>
<comment type="caution">
    <text evidence="2">The sequence shown here is derived from an EMBL/GenBank/DDBJ whole genome shotgun (WGS) entry which is preliminary data.</text>
</comment>
<dbReference type="EMBL" id="CAAALY010110452">
    <property type="protein sequence ID" value="VEL30216.1"/>
    <property type="molecule type" value="Genomic_DNA"/>
</dbReference>
<proteinExistence type="predicted"/>
<feature type="compositionally biased region" description="Basic and acidic residues" evidence="1">
    <location>
        <begin position="47"/>
        <end position="61"/>
    </location>
</feature>
<evidence type="ECO:0000313" key="2">
    <source>
        <dbReference type="EMBL" id="VEL30216.1"/>
    </source>
</evidence>
<feature type="compositionally biased region" description="Pro residues" evidence="1">
    <location>
        <begin position="114"/>
        <end position="128"/>
    </location>
</feature>
<feature type="compositionally biased region" description="Basic residues" evidence="1">
    <location>
        <begin position="133"/>
        <end position="143"/>
    </location>
</feature>
<organism evidence="2 3">
    <name type="scientific">Protopolystoma xenopodis</name>
    <dbReference type="NCBI Taxonomy" id="117903"/>
    <lineage>
        <taxon>Eukaryota</taxon>
        <taxon>Metazoa</taxon>
        <taxon>Spiralia</taxon>
        <taxon>Lophotrochozoa</taxon>
        <taxon>Platyhelminthes</taxon>
        <taxon>Monogenea</taxon>
        <taxon>Polyopisthocotylea</taxon>
        <taxon>Polystomatidea</taxon>
        <taxon>Polystomatidae</taxon>
        <taxon>Protopolystoma</taxon>
    </lineage>
</organism>
<feature type="region of interest" description="Disordered" evidence="1">
    <location>
        <begin position="1"/>
        <end position="143"/>
    </location>
</feature>
<accession>A0A3S5CRD7</accession>
<reference evidence="2" key="1">
    <citation type="submission" date="2018-11" db="EMBL/GenBank/DDBJ databases">
        <authorList>
            <consortium name="Pathogen Informatics"/>
        </authorList>
    </citation>
    <scope>NUCLEOTIDE SEQUENCE</scope>
</reference>
<gene>
    <name evidence="2" type="ORF">PXEA_LOCUS23656</name>
</gene>
<protein>
    <submittedName>
        <fullName evidence="2">Uncharacterized protein</fullName>
    </submittedName>
</protein>
<sequence>MLYREVRQKSVESPVRSSTSPIARRPPRIASAHFESDNELVDGAVEDAVRGGPNRDQRDSNPIEVKVGRPFGSTDQVLLAARRESEDRDELSKSQQGAHASKGLYGESTLGPRPSLPPPLVFSVPPPGASTKRLIRCSRRRFA</sequence>
<evidence type="ECO:0000256" key="1">
    <source>
        <dbReference type="SAM" id="MobiDB-lite"/>
    </source>
</evidence>
<dbReference type="Proteomes" id="UP000784294">
    <property type="component" value="Unassembled WGS sequence"/>
</dbReference>
<evidence type="ECO:0000313" key="3">
    <source>
        <dbReference type="Proteomes" id="UP000784294"/>
    </source>
</evidence>
<feature type="compositionally biased region" description="Basic and acidic residues" evidence="1">
    <location>
        <begin position="81"/>
        <end position="92"/>
    </location>
</feature>
<keyword evidence="3" id="KW-1185">Reference proteome</keyword>
<feature type="compositionally biased region" description="Basic and acidic residues" evidence="1">
    <location>
        <begin position="1"/>
        <end position="10"/>
    </location>
</feature>